<keyword evidence="2" id="KW-1185">Reference proteome</keyword>
<dbReference type="AlphaFoldDB" id="A0A1E5T6V5"/>
<dbReference type="Proteomes" id="UP000095552">
    <property type="component" value="Unassembled WGS sequence"/>
</dbReference>
<comment type="caution">
    <text evidence="1">The sequence shown here is derived from an EMBL/GenBank/DDBJ whole genome shotgun (WGS) entry which is preliminary data.</text>
</comment>
<evidence type="ECO:0000313" key="1">
    <source>
        <dbReference type="EMBL" id="OEK07112.1"/>
    </source>
</evidence>
<organism evidence="1 2">
    <name type="scientific">Roseivirga misakiensis</name>
    <dbReference type="NCBI Taxonomy" id="1563681"/>
    <lineage>
        <taxon>Bacteria</taxon>
        <taxon>Pseudomonadati</taxon>
        <taxon>Bacteroidota</taxon>
        <taxon>Cytophagia</taxon>
        <taxon>Cytophagales</taxon>
        <taxon>Roseivirgaceae</taxon>
        <taxon>Roseivirga</taxon>
    </lineage>
</organism>
<dbReference type="EMBL" id="MDGQ01000003">
    <property type="protein sequence ID" value="OEK07112.1"/>
    <property type="molecule type" value="Genomic_DNA"/>
</dbReference>
<name>A0A1E5T6V5_9BACT</name>
<protein>
    <recommendedName>
        <fullName evidence="3">Lipoprotein</fullName>
    </recommendedName>
</protein>
<accession>A0A1E5T6V5</accession>
<sequence length="163" mass="18352">MKKTLTFITCLFFLQSCGNEKIDTASAKAEMDAREIRIVSDAEIQEEAMKMGDQISSDFSLSAIPEPISDTYVLNIRYGTDSIYVKDHYFFDDPRDLSGKALDIFEAYLYNSEAGLVSEANVQKIEDGKVLLYTKPMIANDTTAVGMWTIEIPRKNVVLNIKQ</sequence>
<evidence type="ECO:0000313" key="2">
    <source>
        <dbReference type="Proteomes" id="UP000095552"/>
    </source>
</evidence>
<dbReference type="OrthoDB" id="1494333at2"/>
<dbReference type="PROSITE" id="PS51257">
    <property type="entry name" value="PROKAR_LIPOPROTEIN"/>
    <property type="match status" value="1"/>
</dbReference>
<dbReference type="STRING" id="1563681.BFP71_05495"/>
<gene>
    <name evidence="1" type="ORF">BFP71_05495</name>
</gene>
<evidence type="ECO:0008006" key="3">
    <source>
        <dbReference type="Google" id="ProtNLM"/>
    </source>
</evidence>
<proteinExistence type="predicted"/>
<dbReference type="RefSeq" id="WP_069834424.1">
    <property type="nucleotide sequence ID" value="NZ_MDGQ01000003.1"/>
</dbReference>
<reference evidence="1 2" key="1">
    <citation type="submission" date="2016-08" db="EMBL/GenBank/DDBJ databases">
        <title>Draft genome of Fabibacter sp. strain SK-8.</title>
        <authorList>
            <person name="Wong S.-K."/>
            <person name="Hamasaki K."/>
            <person name="Yoshizawa S."/>
        </authorList>
    </citation>
    <scope>NUCLEOTIDE SEQUENCE [LARGE SCALE GENOMIC DNA]</scope>
    <source>
        <strain evidence="1 2">SK-8</strain>
    </source>
</reference>